<name>A0ABW5BQJ2_9PROT</name>
<dbReference type="SUPFAM" id="SSF56112">
    <property type="entry name" value="Protein kinase-like (PK-like)"/>
    <property type="match status" value="1"/>
</dbReference>
<sequence length="364" mass="41135">MQINPVQREKERIDFVKSSGWEEAEISALPVDASARCYFRLSKNGETRILMDAPPGVAEPVEVFAKVARHLLSCGISVPVIYEESIEKGFLLLEDFGEKTYAKLLAAGGSEEELYALAVDVLVKMHSSAQLPEIEMPPYDLAFFIREALIMVDWYYPTVNANALTSNQRQSFIDAWCEIFNNLPCLPTTLVLRDFHIDNLMILEGRDGVASCGLLDFQTAVLGPAPYDLMSLVEDARRDIVPKFRTKMISRYLSSMGEVYASPEAQKIFMDWFYVLSAQRHAKVLGLFARLNARDNKSVYLQHIPRVSNLMTGSLEQEILSPVRNWFEMNFPDFKSNLVSIDRNLVQSLASTSEQSVVELTKKI</sequence>
<dbReference type="InterPro" id="IPR011009">
    <property type="entry name" value="Kinase-like_dom_sf"/>
</dbReference>
<keyword evidence="3" id="KW-1185">Reference proteome</keyword>
<evidence type="ECO:0000313" key="3">
    <source>
        <dbReference type="Proteomes" id="UP001597294"/>
    </source>
</evidence>
<dbReference type="RefSeq" id="WP_380253511.1">
    <property type="nucleotide sequence ID" value="NZ_JBHUII010000011.1"/>
</dbReference>
<accession>A0ABW5BQJ2</accession>
<proteinExistence type="predicted"/>
<comment type="caution">
    <text evidence="2">The sequence shown here is derived from an EMBL/GenBank/DDBJ whole genome shotgun (WGS) entry which is preliminary data.</text>
</comment>
<evidence type="ECO:0000259" key="1">
    <source>
        <dbReference type="Pfam" id="PF01636"/>
    </source>
</evidence>
<dbReference type="Proteomes" id="UP001597294">
    <property type="component" value="Unassembled WGS sequence"/>
</dbReference>
<dbReference type="Gene3D" id="3.90.1200.10">
    <property type="match status" value="1"/>
</dbReference>
<evidence type="ECO:0000313" key="2">
    <source>
        <dbReference type="EMBL" id="MFD2207156.1"/>
    </source>
</evidence>
<dbReference type="EMBL" id="JBHUII010000011">
    <property type="protein sequence ID" value="MFD2207156.1"/>
    <property type="molecule type" value="Genomic_DNA"/>
</dbReference>
<reference evidence="3" key="1">
    <citation type="journal article" date="2019" name="Int. J. Syst. Evol. Microbiol.">
        <title>The Global Catalogue of Microorganisms (GCM) 10K type strain sequencing project: providing services to taxonomists for standard genome sequencing and annotation.</title>
        <authorList>
            <consortium name="The Broad Institute Genomics Platform"/>
            <consortium name="The Broad Institute Genome Sequencing Center for Infectious Disease"/>
            <person name="Wu L."/>
            <person name="Ma J."/>
        </authorList>
    </citation>
    <scope>NUCLEOTIDE SEQUENCE [LARGE SCALE GENOMIC DNA]</scope>
    <source>
        <strain evidence="3">CGMCC 4.7192</strain>
    </source>
</reference>
<dbReference type="Gene3D" id="3.30.200.20">
    <property type="entry name" value="Phosphorylase Kinase, domain 1"/>
    <property type="match status" value="1"/>
</dbReference>
<protein>
    <submittedName>
        <fullName evidence="2">Aminoglycoside phosphotransferase family protein</fullName>
    </submittedName>
</protein>
<organism evidence="2 3">
    <name type="scientific">Kiloniella antarctica</name>
    <dbReference type="NCBI Taxonomy" id="1550907"/>
    <lineage>
        <taxon>Bacteria</taxon>
        <taxon>Pseudomonadati</taxon>
        <taxon>Pseudomonadota</taxon>
        <taxon>Alphaproteobacteria</taxon>
        <taxon>Rhodospirillales</taxon>
        <taxon>Kiloniellaceae</taxon>
        <taxon>Kiloniella</taxon>
    </lineage>
</organism>
<dbReference type="Pfam" id="PF01636">
    <property type="entry name" value="APH"/>
    <property type="match status" value="1"/>
</dbReference>
<feature type="domain" description="Aminoglycoside phosphotransferase" evidence="1">
    <location>
        <begin position="26"/>
        <end position="254"/>
    </location>
</feature>
<gene>
    <name evidence="2" type="ORF">ACFSKO_16125</name>
</gene>
<dbReference type="InterPro" id="IPR002575">
    <property type="entry name" value="Aminoglycoside_PTrfase"/>
</dbReference>